<proteinExistence type="predicted"/>
<dbReference type="Proteomes" id="UP000045782">
    <property type="component" value="Unassembled WGS sequence"/>
</dbReference>
<protein>
    <submittedName>
        <fullName evidence="3">Uncharacterized protein</fullName>
    </submittedName>
</protein>
<organism evidence="3 5">
    <name type="scientific">Mycobacteroides abscessus</name>
    <dbReference type="NCBI Taxonomy" id="36809"/>
    <lineage>
        <taxon>Bacteria</taxon>
        <taxon>Bacillati</taxon>
        <taxon>Actinomycetota</taxon>
        <taxon>Actinomycetes</taxon>
        <taxon>Mycobacteriales</taxon>
        <taxon>Mycobacteriaceae</taxon>
        <taxon>Mycobacteroides</taxon>
    </lineage>
</organism>
<dbReference type="PATRIC" id="fig|36809.44.peg.824"/>
<dbReference type="Proteomes" id="UP000038487">
    <property type="component" value="Unassembled WGS sequence"/>
</dbReference>
<evidence type="ECO:0000313" key="5">
    <source>
        <dbReference type="Proteomes" id="UP000045782"/>
    </source>
</evidence>
<gene>
    <name evidence="2" type="ORF">ERS075527_01349</name>
    <name evidence="3" type="ORF">ERS075579_03205</name>
</gene>
<evidence type="ECO:0000313" key="2">
    <source>
        <dbReference type="EMBL" id="CPT14583.1"/>
    </source>
</evidence>
<dbReference type="RefSeq" id="WP_005063472.1">
    <property type="nucleotide sequence ID" value="NZ_AP022621.1"/>
</dbReference>
<reference evidence="3 5" key="1">
    <citation type="submission" date="2015-03" db="EMBL/GenBank/DDBJ databases">
        <authorList>
            <person name="Murphy D."/>
        </authorList>
    </citation>
    <scope>NUCLEOTIDE SEQUENCE [LARGE SCALE GENOMIC DNA]</scope>
    <source>
        <strain evidence="3 5">PAP088</strain>
    </source>
</reference>
<reference evidence="2 4" key="2">
    <citation type="submission" date="2015-03" db="EMBL/GenBank/DDBJ databases">
        <authorList>
            <consortium name="Pathogen Informatics"/>
            <person name="Murphy D."/>
        </authorList>
    </citation>
    <scope>NUCLEOTIDE SEQUENCE [LARGE SCALE GENOMIC DNA]</scope>
    <source>
        <strain evidence="2 4">PAP036</strain>
    </source>
</reference>
<feature type="transmembrane region" description="Helical" evidence="1">
    <location>
        <begin position="6"/>
        <end position="23"/>
    </location>
</feature>
<evidence type="ECO:0000313" key="4">
    <source>
        <dbReference type="Proteomes" id="UP000038487"/>
    </source>
</evidence>
<dbReference type="EMBL" id="CSWP01000006">
    <property type="protein sequence ID" value="CPV60197.1"/>
    <property type="molecule type" value="Genomic_DNA"/>
</dbReference>
<keyword evidence="1" id="KW-0812">Transmembrane</keyword>
<evidence type="ECO:0000313" key="3">
    <source>
        <dbReference type="EMBL" id="CPV60197.1"/>
    </source>
</evidence>
<evidence type="ECO:0000256" key="1">
    <source>
        <dbReference type="SAM" id="Phobius"/>
    </source>
</evidence>
<accession>A0A0U1B729</accession>
<keyword evidence="1" id="KW-0472">Membrane</keyword>
<dbReference type="AlphaFoldDB" id="A0A0U1B729"/>
<keyword evidence="1" id="KW-1133">Transmembrane helix</keyword>
<sequence>MWTDTGVLIAIVLITMAMLWTAGGENSMNYYQRDAQKGLWQR</sequence>
<dbReference type="EMBL" id="CSUW01000002">
    <property type="protein sequence ID" value="CPT14583.1"/>
    <property type="molecule type" value="Genomic_DNA"/>
</dbReference>
<name>A0A0U1B729_9MYCO</name>
<dbReference type="GeneID" id="93381925"/>